<dbReference type="Proteomes" id="UP000091820">
    <property type="component" value="Unassembled WGS sequence"/>
</dbReference>
<reference evidence="2" key="2">
    <citation type="submission" date="2020-05" db="UniProtKB">
        <authorList>
            <consortium name="EnsemblMetazoa"/>
        </authorList>
    </citation>
    <scope>IDENTIFICATION</scope>
    <source>
        <strain evidence="2">IAEA</strain>
    </source>
</reference>
<evidence type="ECO:0000313" key="3">
    <source>
        <dbReference type="Proteomes" id="UP000091820"/>
    </source>
</evidence>
<proteinExistence type="predicted"/>
<sequence length="171" mass="19580">MYSCGCATDGGGLICFFLYCREKAFLINMLHKPRLWVFVRGACKAGIYMWLLSVANTYTNLLTGTICLYAPVPMYGVRTSAHIVIVFMVWQISIIFIILYVLGCEKYNLGLIVIITPTPIKNSPKETCNYYLRINLVRVYQEKQEKVETTGKKCKKYRGKCIFPRTCSVKL</sequence>
<protein>
    <submittedName>
        <fullName evidence="2">Uncharacterized protein</fullName>
    </submittedName>
</protein>
<dbReference type="VEuPathDB" id="VectorBase:GBRI028764"/>
<dbReference type="AlphaFoldDB" id="A0A1A9WQV8"/>
<reference evidence="3" key="1">
    <citation type="submission" date="2014-03" db="EMBL/GenBank/DDBJ databases">
        <authorList>
            <person name="Aksoy S."/>
            <person name="Warren W."/>
            <person name="Wilson R.K."/>
        </authorList>
    </citation>
    <scope>NUCLEOTIDE SEQUENCE [LARGE SCALE GENOMIC DNA]</scope>
    <source>
        <strain evidence="3">IAEA</strain>
    </source>
</reference>
<keyword evidence="1" id="KW-1133">Transmembrane helix</keyword>
<keyword evidence="3" id="KW-1185">Reference proteome</keyword>
<feature type="transmembrane region" description="Helical" evidence="1">
    <location>
        <begin position="83"/>
        <end position="102"/>
    </location>
</feature>
<keyword evidence="1" id="KW-0812">Transmembrane</keyword>
<keyword evidence="1" id="KW-0472">Membrane</keyword>
<name>A0A1A9WQV8_9MUSC</name>
<evidence type="ECO:0000256" key="1">
    <source>
        <dbReference type="SAM" id="Phobius"/>
    </source>
</evidence>
<feature type="transmembrane region" description="Helical" evidence="1">
    <location>
        <begin position="47"/>
        <end position="71"/>
    </location>
</feature>
<evidence type="ECO:0000313" key="2">
    <source>
        <dbReference type="EnsemblMetazoa" id="GBRI028764-PA"/>
    </source>
</evidence>
<organism evidence="2 3">
    <name type="scientific">Glossina brevipalpis</name>
    <dbReference type="NCBI Taxonomy" id="37001"/>
    <lineage>
        <taxon>Eukaryota</taxon>
        <taxon>Metazoa</taxon>
        <taxon>Ecdysozoa</taxon>
        <taxon>Arthropoda</taxon>
        <taxon>Hexapoda</taxon>
        <taxon>Insecta</taxon>
        <taxon>Pterygota</taxon>
        <taxon>Neoptera</taxon>
        <taxon>Endopterygota</taxon>
        <taxon>Diptera</taxon>
        <taxon>Brachycera</taxon>
        <taxon>Muscomorpha</taxon>
        <taxon>Hippoboscoidea</taxon>
        <taxon>Glossinidae</taxon>
        <taxon>Glossina</taxon>
    </lineage>
</organism>
<accession>A0A1A9WQV8</accession>
<dbReference type="EnsemblMetazoa" id="GBRI028764-RA">
    <property type="protein sequence ID" value="GBRI028764-PA"/>
    <property type="gene ID" value="GBRI028764"/>
</dbReference>